<comment type="similarity">
    <text evidence="1">Belongs to the SMP-30/CGR1 family.</text>
</comment>
<feature type="binding site" evidence="3">
    <location>
        <position position="177"/>
    </location>
    <ligand>
        <name>a divalent metal cation</name>
        <dbReference type="ChEBI" id="CHEBI:60240"/>
    </ligand>
</feature>
<dbReference type="GO" id="GO:0005509">
    <property type="term" value="F:calcium ion binding"/>
    <property type="evidence" value="ECO:0007669"/>
    <property type="project" value="TreeGrafter"/>
</dbReference>
<accession>A0A2T0RLL4</accession>
<feature type="binding site" evidence="3">
    <location>
        <position position="131"/>
    </location>
    <ligand>
        <name>substrate</name>
    </ligand>
</feature>
<dbReference type="GO" id="GO:0019853">
    <property type="term" value="P:L-ascorbic acid biosynthetic process"/>
    <property type="evidence" value="ECO:0007669"/>
    <property type="project" value="TreeGrafter"/>
</dbReference>
<dbReference type="SUPFAM" id="SSF63829">
    <property type="entry name" value="Calcium-dependent phosphotriesterase"/>
    <property type="match status" value="1"/>
</dbReference>
<dbReference type="Proteomes" id="UP000239209">
    <property type="component" value="Unassembled WGS sequence"/>
</dbReference>
<evidence type="ECO:0000313" key="7">
    <source>
        <dbReference type="Proteomes" id="UP000239209"/>
    </source>
</evidence>
<feature type="binding site" evidence="3">
    <location>
        <position position="149"/>
    </location>
    <ligand>
        <name>substrate</name>
    </ligand>
</feature>
<comment type="caution">
    <text evidence="6">The sequence shown here is derived from an EMBL/GenBank/DDBJ whole genome shotgun (WGS) entry which is preliminary data.</text>
</comment>
<feature type="domain" description="SMP-30/Gluconolactonase/LRE-like region" evidence="5">
    <location>
        <begin position="14"/>
        <end position="282"/>
    </location>
</feature>
<sequence>MTDVTELTPDRLELGEGSRWIGDRLVLVDIPAGRLLAAPAPGGTAGGTPGGTAGGTPGGTAGGTPGGAAGGQAALTELARLPEPLAAVAPVAGRPGAFLAAAGTGFALIEGDTVRPVARPEPVTARDWRMNDAVADRAGRLWAGSMACDQSPGCGALYRLDPDGSVRTVLTGLTIANGPAFSPDGRTMYLSDTPLGHVDSFDVDPDTGELSGRRSFVRLDPAHGAPDGLTTDADGYLWVALFGGGAVHRYRPDGLLDRRIPVPARQPTSVCLIGTTLVVTSGRGGLDDPGPADGAVLVTAAGARGGPALPVRMAGG</sequence>
<feature type="compositionally biased region" description="Gly residues" evidence="4">
    <location>
        <begin position="43"/>
        <end position="70"/>
    </location>
</feature>
<proteinExistence type="inferred from homology"/>
<reference evidence="6 7" key="1">
    <citation type="submission" date="2018-03" db="EMBL/GenBank/DDBJ databases">
        <title>Genomic Encyclopedia of Archaeal and Bacterial Type Strains, Phase II (KMG-II): from individual species to whole genera.</title>
        <authorList>
            <person name="Goeker M."/>
        </authorList>
    </citation>
    <scope>NUCLEOTIDE SEQUENCE [LARGE SCALE GENOMIC DNA]</scope>
    <source>
        <strain evidence="6 7">DSM 45348</strain>
    </source>
</reference>
<evidence type="ECO:0000256" key="3">
    <source>
        <dbReference type="PIRSR" id="PIRSR605511-2"/>
    </source>
</evidence>
<dbReference type="PANTHER" id="PTHR10907:SF47">
    <property type="entry name" value="REGUCALCIN"/>
    <property type="match status" value="1"/>
</dbReference>
<dbReference type="Pfam" id="PF08450">
    <property type="entry name" value="SGL"/>
    <property type="match status" value="1"/>
</dbReference>
<evidence type="ECO:0000313" key="6">
    <source>
        <dbReference type="EMBL" id="PRY22003.1"/>
    </source>
</evidence>
<keyword evidence="3" id="KW-0862">Zinc</keyword>
<evidence type="ECO:0000256" key="2">
    <source>
        <dbReference type="PIRSR" id="PIRSR605511-1"/>
    </source>
</evidence>
<dbReference type="Gene3D" id="2.120.10.30">
    <property type="entry name" value="TolB, C-terminal domain"/>
    <property type="match status" value="1"/>
</dbReference>
<gene>
    <name evidence="6" type="ORF">CLV70_11868</name>
</gene>
<keyword evidence="7" id="KW-1185">Reference proteome</keyword>
<evidence type="ECO:0000259" key="5">
    <source>
        <dbReference type="Pfam" id="PF08450"/>
    </source>
</evidence>
<evidence type="ECO:0000256" key="1">
    <source>
        <dbReference type="ARBA" id="ARBA00008853"/>
    </source>
</evidence>
<dbReference type="InterPro" id="IPR013658">
    <property type="entry name" value="SGL"/>
</dbReference>
<dbReference type="OrthoDB" id="2633250at2"/>
<feature type="region of interest" description="Disordered" evidence="4">
    <location>
        <begin position="40"/>
        <end position="71"/>
    </location>
</feature>
<dbReference type="RefSeq" id="WP_106130066.1">
    <property type="nucleotide sequence ID" value="NZ_PVZG01000018.1"/>
</dbReference>
<dbReference type="PANTHER" id="PTHR10907">
    <property type="entry name" value="REGUCALCIN"/>
    <property type="match status" value="1"/>
</dbReference>
<dbReference type="InterPro" id="IPR011042">
    <property type="entry name" value="6-blade_b-propeller_TolB-like"/>
</dbReference>
<feature type="binding site" evidence="3">
    <location>
        <position position="129"/>
    </location>
    <ligand>
        <name>substrate</name>
    </ligand>
</feature>
<name>A0A2T0RLL4_9ACTN</name>
<dbReference type="AlphaFoldDB" id="A0A2T0RLL4"/>
<dbReference type="GO" id="GO:0004341">
    <property type="term" value="F:gluconolactonase activity"/>
    <property type="evidence" value="ECO:0007669"/>
    <property type="project" value="TreeGrafter"/>
</dbReference>
<comment type="cofactor">
    <cofactor evidence="3">
        <name>Zn(2+)</name>
        <dbReference type="ChEBI" id="CHEBI:29105"/>
    </cofactor>
    <text evidence="3">Binds 1 divalent metal cation per subunit.</text>
</comment>
<dbReference type="InterPro" id="IPR005511">
    <property type="entry name" value="SMP-30"/>
</dbReference>
<dbReference type="PRINTS" id="PR01790">
    <property type="entry name" value="SMP30FAMILY"/>
</dbReference>
<feature type="binding site" evidence="3">
    <location>
        <position position="227"/>
    </location>
    <ligand>
        <name>a divalent metal cation</name>
        <dbReference type="ChEBI" id="CHEBI:60240"/>
    </ligand>
</feature>
<keyword evidence="3" id="KW-0479">Metal-binding</keyword>
<protein>
    <submittedName>
        <fullName evidence="6">Sugar lactone lactonase YvrE</fullName>
    </submittedName>
</protein>
<evidence type="ECO:0000256" key="4">
    <source>
        <dbReference type="SAM" id="MobiDB-lite"/>
    </source>
</evidence>
<organism evidence="6 7">
    <name type="scientific">Pseudosporangium ferrugineum</name>
    <dbReference type="NCBI Taxonomy" id="439699"/>
    <lineage>
        <taxon>Bacteria</taxon>
        <taxon>Bacillati</taxon>
        <taxon>Actinomycetota</taxon>
        <taxon>Actinomycetes</taxon>
        <taxon>Micromonosporales</taxon>
        <taxon>Micromonosporaceae</taxon>
        <taxon>Pseudosporangium</taxon>
    </lineage>
</organism>
<feature type="active site" description="Proton donor/acceptor" evidence="2">
    <location>
        <position position="227"/>
    </location>
</feature>
<dbReference type="EMBL" id="PVZG01000018">
    <property type="protein sequence ID" value="PRY22003.1"/>
    <property type="molecule type" value="Genomic_DNA"/>
</dbReference>